<evidence type="ECO:0000313" key="4">
    <source>
        <dbReference type="EMBL" id="MBB5203355.1"/>
    </source>
</evidence>
<feature type="domain" description="Ice-binding protein C-terminal" evidence="3">
    <location>
        <begin position="168"/>
        <end position="190"/>
    </location>
</feature>
<gene>
    <name evidence="4" type="ORF">HNQ51_000648</name>
</gene>
<sequence>MRTSLTTLVLLGALALAAPATWAAPVDLDLTSGIDSTERGAPVGFDTYREDGFLLRMDRNGDHIDRGFIGDMGFHNGPSNPDDISWTLSFSGGTFSLLGVDVAGFTSNGASFTMTGSNGHSVSVGSAGLVNLSGFNGVSFVRFDIDQDGGIQAVGLNGLRVDNAPRNAVPLPGSLALAGLGLVAVGLRRRR</sequence>
<keyword evidence="5" id="KW-1185">Reference proteome</keyword>
<feature type="signal peptide" evidence="2">
    <location>
        <begin position="1"/>
        <end position="23"/>
    </location>
</feature>
<dbReference type="Proteomes" id="UP000554837">
    <property type="component" value="Unassembled WGS sequence"/>
</dbReference>
<accession>A0A840RZE0</accession>
<keyword evidence="1" id="KW-0812">Transmembrane</keyword>
<keyword evidence="1" id="KW-1133">Transmembrane helix</keyword>
<dbReference type="InterPro" id="IPR013424">
    <property type="entry name" value="Ice-binding_C"/>
</dbReference>
<evidence type="ECO:0000256" key="1">
    <source>
        <dbReference type="SAM" id="Phobius"/>
    </source>
</evidence>
<dbReference type="RefSeq" id="WP_175423687.1">
    <property type="nucleotide sequence ID" value="NZ_CP040709.1"/>
</dbReference>
<dbReference type="AlphaFoldDB" id="A0A840RZE0"/>
<feature type="chain" id="PRO_5032786615" evidence="2">
    <location>
        <begin position="24"/>
        <end position="191"/>
    </location>
</feature>
<comment type="caution">
    <text evidence="4">The sequence shown here is derived from an EMBL/GenBank/DDBJ whole genome shotgun (WGS) entry which is preliminary data.</text>
</comment>
<protein>
    <submittedName>
        <fullName evidence="4">Uncharacterized protein (TIGR03382 family)</fullName>
    </submittedName>
</protein>
<evidence type="ECO:0000256" key="2">
    <source>
        <dbReference type="SAM" id="SignalP"/>
    </source>
</evidence>
<proteinExistence type="predicted"/>
<feature type="transmembrane region" description="Helical" evidence="1">
    <location>
        <begin position="169"/>
        <end position="187"/>
    </location>
</feature>
<evidence type="ECO:0000259" key="3">
    <source>
        <dbReference type="Pfam" id="PF07589"/>
    </source>
</evidence>
<dbReference type="EMBL" id="JACHHO010000001">
    <property type="protein sequence ID" value="MBB5203355.1"/>
    <property type="molecule type" value="Genomic_DNA"/>
</dbReference>
<keyword evidence="2" id="KW-0732">Signal</keyword>
<reference evidence="4 5" key="1">
    <citation type="submission" date="2020-08" db="EMBL/GenBank/DDBJ databases">
        <title>Genomic Encyclopedia of Type Strains, Phase IV (KMG-IV): sequencing the most valuable type-strain genomes for metagenomic binning, comparative biology and taxonomic classification.</title>
        <authorList>
            <person name="Goeker M."/>
        </authorList>
    </citation>
    <scope>NUCLEOTIDE SEQUENCE [LARGE SCALE GENOMIC DNA]</scope>
    <source>
        <strain evidence="4 5">DSM 23958</strain>
    </source>
</reference>
<name>A0A840RZE0_9BURK</name>
<dbReference type="Pfam" id="PF07589">
    <property type="entry name" value="PEP-CTERM"/>
    <property type="match status" value="1"/>
</dbReference>
<evidence type="ECO:0000313" key="5">
    <source>
        <dbReference type="Proteomes" id="UP000554837"/>
    </source>
</evidence>
<keyword evidence="1" id="KW-0472">Membrane</keyword>
<organism evidence="4 5">
    <name type="scientific">Inhella inkyongensis</name>
    <dbReference type="NCBI Taxonomy" id="392593"/>
    <lineage>
        <taxon>Bacteria</taxon>
        <taxon>Pseudomonadati</taxon>
        <taxon>Pseudomonadota</taxon>
        <taxon>Betaproteobacteria</taxon>
        <taxon>Burkholderiales</taxon>
        <taxon>Sphaerotilaceae</taxon>
        <taxon>Inhella</taxon>
    </lineage>
</organism>